<protein>
    <submittedName>
        <fullName evidence="3">Uncharacterized protein</fullName>
    </submittedName>
</protein>
<dbReference type="RefSeq" id="WP_151619929.1">
    <property type="nucleotide sequence ID" value="NZ_WBXO01000005.1"/>
</dbReference>
<proteinExistence type="predicted"/>
<dbReference type="OrthoDB" id="2077970at2"/>
<accession>A0A6I0EZ24</accession>
<keyword evidence="4" id="KW-1185">Reference proteome</keyword>
<feature type="compositionally biased region" description="Basic and acidic residues" evidence="2">
    <location>
        <begin position="557"/>
        <end position="599"/>
    </location>
</feature>
<dbReference type="AlphaFoldDB" id="A0A6I0EZ24"/>
<feature type="coiled-coil region" evidence="1">
    <location>
        <begin position="289"/>
        <end position="440"/>
    </location>
</feature>
<gene>
    <name evidence="3" type="ORF">F9B85_08345</name>
</gene>
<reference evidence="3 4" key="1">
    <citation type="submission" date="2019-10" db="EMBL/GenBank/DDBJ databases">
        <title>Whole-genome sequence of the extremophile Heliorestis acidaminivorans DSM 24790.</title>
        <authorList>
            <person name="Kyndt J.A."/>
            <person name="Meyer T.E."/>
        </authorList>
    </citation>
    <scope>NUCLEOTIDE SEQUENCE [LARGE SCALE GENOMIC DNA]</scope>
    <source>
        <strain evidence="3 4">DSM 24790</strain>
    </source>
</reference>
<organism evidence="3 4">
    <name type="scientific">Heliorestis acidaminivorans</name>
    <dbReference type="NCBI Taxonomy" id="553427"/>
    <lineage>
        <taxon>Bacteria</taxon>
        <taxon>Bacillati</taxon>
        <taxon>Bacillota</taxon>
        <taxon>Clostridia</taxon>
        <taxon>Eubacteriales</taxon>
        <taxon>Heliobacteriaceae</taxon>
        <taxon>Heliorestis</taxon>
    </lineage>
</organism>
<evidence type="ECO:0000313" key="3">
    <source>
        <dbReference type="EMBL" id="KAB2952652.1"/>
    </source>
</evidence>
<dbReference type="EMBL" id="WBXO01000005">
    <property type="protein sequence ID" value="KAB2952652.1"/>
    <property type="molecule type" value="Genomic_DNA"/>
</dbReference>
<sequence>MSEPMTVRSFLDSMNRILEKESKESLKQMEITLKAELLPERNPVGPAYLWLVRDSEGRSMFWMVPEALAKKCKPRMVIIAKGHPVLWPSTKQGKRLEWLQVKEIEFPSTKELSRIEKARKLSQKGLVGWQRERKWPIDSSRGSVKIELIASKNNSFLPQLRHLFHKGRRFIITENHINMNEATEVAVAVEKASQRGGDFLLLLQQEDDNVLLFDEPVILQALKKTTLYTYLIQPQDRLRPFAYGWVDKWLESPVKASQELIGHCWQVWKGPKDKARLREAVTVQAEKDRTRLVGEISRLRRENEALQETVATLGPQKVTDLEDKLEVKDKELKKGEERRRIIDQQLLLVEQERDDLQRKLALLEAGGLVKEEPVDQDKEIEKIRRQEEFRRTLLEEERERLLAENKSLQKKVEASSPLLMEDIKKEKTALAQELDRSEERREQLAEFLFILEQENRELRGRLGFRTALDGEEAGSEELEQEEELVLGQARLYEEIYDILVQEEIERLQREVKRLQELLNTYSPIAMATLQEELEQVKERLIHSEELREKQRKKLDNLEKEMGKKDLLQKSLQEESKVREQENDTKSEESNSSEKEKVDPAEGMDTIIDKTFHLFRHGLRWNRKKD</sequence>
<evidence type="ECO:0000256" key="1">
    <source>
        <dbReference type="SAM" id="Coils"/>
    </source>
</evidence>
<feature type="region of interest" description="Disordered" evidence="2">
    <location>
        <begin position="557"/>
        <end position="603"/>
    </location>
</feature>
<keyword evidence="1" id="KW-0175">Coiled coil</keyword>
<evidence type="ECO:0000313" key="4">
    <source>
        <dbReference type="Proteomes" id="UP000468766"/>
    </source>
</evidence>
<evidence type="ECO:0000256" key="2">
    <source>
        <dbReference type="SAM" id="MobiDB-lite"/>
    </source>
</evidence>
<comment type="caution">
    <text evidence="3">The sequence shown here is derived from an EMBL/GenBank/DDBJ whole genome shotgun (WGS) entry which is preliminary data.</text>
</comment>
<name>A0A6I0EZ24_9FIRM</name>
<dbReference type="Proteomes" id="UP000468766">
    <property type="component" value="Unassembled WGS sequence"/>
</dbReference>